<organism evidence="2 3">
    <name type="scientific">Bradyrhizobium sediminis</name>
    <dbReference type="NCBI Taxonomy" id="2840469"/>
    <lineage>
        <taxon>Bacteria</taxon>
        <taxon>Pseudomonadati</taxon>
        <taxon>Pseudomonadota</taxon>
        <taxon>Alphaproteobacteria</taxon>
        <taxon>Hyphomicrobiales</taxon>
        <taxon>Nitrobacteraceae</taxon>
        <taxon>Bradyrhizobium</taxon>
    </lineage>
</organism>
<feature type="region of interest" description="Disordered" evidence="1">
    <location>
        <begin position="356"/>
        <end position="402"/>
    </location>
</feature>
<proteinExistence type="predicted"/>
<name>A0A975NA14_9BRAD</name>
<dbReference type="Proteomes" id="UP000680839">
    <property type="component" value="Chromosome"/>
</dbReference>
<feature type="region of interest" description="Disordered" evidence="1">
    <location>
        <begin position="185"/>
        <end position="206"/>
    </location>
</feature>
<feature type="compositionally biased region" description="Polar residues" evidence="1">
    <location>
        <begin position="389"/>
        <end position="402"/>
    </location>
</feature>
<accession>A0A975NA14</accession>
<evidence type="ECO:0008006" key="4">
    <source>
        <dbReference type="Google" id="ProtNLM"/>
    </source>
</evidence>
<evidence type="ECO:0000313" key="2">
    <source>
        <dbReference type="EMBL" id="QWG10975.1"/>
    </source>
</evidence>
<sequence>MAKNTDHLADGFEAENTGGVLSGFLAEEDEFDRRTLWRLGSWGVASVGALVLAVIVNQSSIGSRREQVAAADLARQAQQQIQSVAKESHSEARRLASAIETLNGDRDRLYTRVTVLEQGLDSVTGSIARQNTATAPPVPAWPAAETAAVPVSPSPVVAPVATTAAAAIDKPRTAMAAVEPAPATVSSVARETPNPPAAGTSTPLMPAKSMMAPPDAAAGKLIEPEASKQAVTSAPIPEVAAVAADADPGAPEAAAAKLAVQRTEFGVDVGGANSVGGLRALWRGLLKSKSNAPLAALRPIIVVKEGSGGLGMQLRLVAGPLSDAAAAAKICAVMIENDRTCETTVFDGQRLALTGSEPPAAAVKPAPRKRASPKRPVAAVEEPAKKPESSSMLTSMFSRRSQ</sequence>
<protein>
    <recommendedName>
        <fullName evidence="4">SPOR domain-containing protein</fullName>
    </recommendedName>
</protein>
<gene>
    <name evidence="2" type="ORF">KMZ29_14410</name>
</gene>
<dbReference type="RefSeq" id="WP_215619890.1">
    <property type="nucleotide sequence ID" value="NZ_CP076134.1"/>
</dbReference>
<evidence type="ECO:0000313" key="3">
    <source>
        <dbReference type="Proteomes" id="UP000680839"/>
    </source>
</evidence>
<reference evidence="2" key="1">
    <citation type="submission" date="2021-06" db="EMBL/GenBank/DDBJ databases">
        <title>Bradyrhizobium sp. S2-20-1 Genome sequencing.</title>
        <authorList>
            <person name="Jin L."/>
        </authorList>
    </citation>
    <scope>NUCLEOTIDE SEQUENCE</scope>
    <source>
        <strain evidence="2">S2-20-1</strain>
    </source>
</reference>
<dbReference type="EMBL" id="CP076134">
    <property type="protein sequence ID" value="QWG10975.1"/>
    <property type="molecule type" value="Genomic_DNA"/>
</dbReference>
<evidence type="ECO:0000256" key="1">
    <source>
        <dbReference type="SAM" id="MobiDB-lite"/>
    </source>
</evidence>
<dbReference type="AlphaFoldDB" id="A0A975NA14"/>